<gene>
    <name evidence="2" type="ORF">P6P90_16245</name>
</gene>
<keyword evidence="3" id="KW-1185">Reference proteome</keyword>
<dbReference type="RefSeq" id="WP_124566012.1">
    <property type="nucleotide sequence ID" value="NZ_JARRRY010000029.1"/>
</dbReference>
<dbReference type="EMBL" id="JARULN010000029">
    <property type="protein sequence ID" value="MDG5755452.1"/>
    <property type="molecule type" value="Genomic_DNA"/>
</dbReference>
<organism evidence="2 3">
    <name type="scientific">Ectobacillus antri</name>
    <dbReference type="NCBI Taxonomy" id="2486280"/>
    <lineage>
        <taxon>Bacteria</taxon>
        <taxon>Bacillati</taxon>
        <taxon>Bacillota</taxon>
        <taxon>Bacilli</taxon>
        <taxon>Bacillales</taxon>
        <taxon>Bacillaceae</taxon>
        <taxon>Ectobacillus</taxon>
    </lineage>
</organism>
<evidence type="ECO:0000256" key="1">
    <source>
        <dbReference type="SAM" id="MobiDB-lite"/>
    </source>
</evidence>
<evidence type="ECO:0000313" key="3">
    <source>
        <dbReference type="Proteomes" id="UP001218246"/>
    </source>
</evidence>
<proteinExistence type="predicted"/>
<protein>
    <submittedName>
        <fullName evidence="2">Uncharacterized protein</fullName>
    </submittedName>
</protein>
<feature type="compositionally biased region" description="Basic and acidic residues" evidence="1">
    <location>
        <begin position="1"/>
        <end position="50"/>
    </location>
</feature>
<evidence type="ECO:0000313" key="2">
    <source>
        <dbReference type="EMBL" id="MDG5755452.1"/>
    </source>
</evidence>
<sequence>MSSHKYDYREDRYRSREDKYKSRDRYTDKYRYKEDKRYKEREQSQPKDAVRGSTSQTPASKHEECVDRAFRLPVFLSTTNTLNAKQQSFLDRLILEMERALLFPRTGPITENYPESILTNVRRLVSSSYGMLALNFRRYYTEVLDTNVGPPVSTDPFWQGSSFAQIEPAMAFQRGIPILLVREAGTDLTNGLWLGGIPPLNTLIEWDSDNQSVDEFFSSIPWRSVFANWSAEVRNAYFLQTNPDFKY</sequence>
<comment type="caution">
    <text evidence="2">The sequence shown here is derived from an EMBL/GenBank/DDBJ whole genome shotgun (WGS) entry which is preliminary data.</text>
</comment>
<accession>A0ABT6H900</accession>
<feature type="region of interest" description="Disordered" evidence="1">
    <location>
        <begin position="1"/>
        <end position="62"/>
    </location>
</feature>
<dbReference type="Proteomes" id="UP001218246">
    <property type="component" value="Unassembled WGS sequence"/>
</dbReference>
<reference evidence="2 3" key="1">
    <citation type="submission" date="2023-04" db="EMBL/GenBank/DDBJ databases">
        <title>Ectobacillus antri isolated from activated sludge.</title>
        <authorList>
            <person name="Yan P."/>
            <person name="Liu X."/>
        </authorList>
    </citation>
    <scope>NUCLEOTIDE SEQUENCE [LARGE SCALE GENOMIC DNA]</scope>
    <source>
        <strain evidence="2 3">C18H</strain>
    </source>
</reference>
<name>A0ABT6H900_9BACI</name>